<dbReference type="PANTHER" id="PTHR47435:SF4">
    <property type="entry name" value="KELCH REPEAT PROTEIN (AFU_ORTHOLOGUE AFUA_5G12780)"/>
    <property type="match status" value="1"/>
</dbReference>
<dbReference type="AlphaFoldDB" id="A0A1Y1UGU6"/>
<evidence type="ECO:0000256" key="2">
    <source>
        <dbReference type="ARBA" id="ARBA00023004"/>
    </source>
</evidence>
<name>A0A1Y1UGU6_9TREE</name>
<gene>
    <name evidence="3" type="ORF">BD324DRAFT_651210</name>
</gene>
<evidence type="ECO:0000313" key="3">
    <source>
        <dbReference type="EMBL" id="ORX36726.1"/>
    </source>
</evidence>
<evidence type="ECO:0000313" key="4">
    <source>
        <dbReference type="Proteomes" id="UP000193218"/>
    </source>
</evidence>
<accession>A0A1Y1UGU6</accession>
<evidence type="ECO:0000256" key="1">
    <source>
        <dbReference type="ARBA" id="ARBA00022737"/>
    </source>
</evidence>
<dbReference type="Gene3D" id="2.120.10.80">
    <property type="entry name" value="Kelch-type beta propeller"/>
    <property type="match status" value="2"/>
</dbReference>
<dbReference type="GeneID" id="33560102"/>
<dbReference type="GO" id="GO:0019760">
    <property type="term" value="P:glucosinolate metabolic process"/>
    <property type="evidence" value="ECO:0007669"/>
    <property type="project" value="UniProtKB-ARBA"/>
</dbReference>
<organism evidence="3 4">
    <name type="scientific">Kockovaella imperatae</name>
    <dbReference type="NCBI Taxonomy" id="4999"/>
    <lineage>
        <taxon>Eukaryota</taxon>
        <taxon>Fungi</taxon>
        <taxon>Dikarya</taxon>
        <taxon>Basidiomycota</taxon>
        <taxon>Agaricomycotina</taxon>
        <taxon>Tremellomycetes</taxon>
        <taxon>Tremellales</taxon>
        <taxon>Cuniculitremaceae</taxon>
        <taxon>Kockovaella</taxon>
    </lineage>
</organism>
<proteinExistence type="predicted"/>
<dbReference type="PANTHER" id="PTHR47435">
    <property type="entry name" value="KELCH REPEAT PROTEIN (AFU_ORTHOLOGUE AFUA_5G12780)"/>
    <property type="match status" value="1"/>
</dbReference>
<dbReference type="Pfam" id="PF24681">
    <property type="entry name" value="Kelch_KLHDC2_KLHL20_DRC7"/>
    <property type="match status" value="1"/>
</dbReference>
<dbReference type="SUPFAM" id="SSF117281">
    <property type="entry name" value="Kelch motif"/>
    <property type="match status" value="2"/>
</dbReference>
<dbReference type="OrthoDB" id="10250130at2759"/>
<dbReference type="RefSeq" id="XP_021870795.1">
    <property type="nucleotide sequence ID" value="XM_022018293.1"/>
</dbReference>
<dbReference type="EMBL" id="NBSH01000007">
    <property type="protein sequence ID" value="ORX36726.1"/>
    <property type="molecule type" value="Genomic_DNA"/>
</dbReference>
<reference evidence="3 4" key="1">
    <citation type="submission" date="2017-03" db="EMBL/GenBank/DDBJ databases">
        <title>Widespread Adenine N6-methylation of Active Genes in Fungi.</title>
        <authorList>
            <consortium name="DOE Joint Genome Institute"/>
            <person name="Mondo S.J."/>
            <person name="Dannebaum R.O."/>
            <person name="Kuo R.C."/>
            <person name="Louie K.B."/>
            <person name="Bewick A.J."/>
            <person name="Labutti K."/>
            <person name="Haridas S."/>
            <person name="Kuo A."/>
            <person name="Salamov A."/>
            <person name="Ahrendt S.R."/>
            <person name="Lau R."/>
            <person name="Bowen B.P."/>
            <person name="Lipzen A."/>
            <person name="Sullivan W."/>
            <person name="Andreopoulos W.B."/>
            <person name="Clum A."/>
            <person name="Lindquist E."/>
            <person name="Daum C."/>
            <person name="Northen T.R."/>
            <person name="Ramamoorthy G."/>
            <person name="Schmitz R.J."/>
            <person name="Gryganskyi A."/>
            <person name="Culley D."/>
            <person name="Magnuson J."/>
            <person name="James T.Y."/>
            <person name="O'Malley M.A."/>
            <person name="Stajich J.E."/>
            <person name="Spatafora J.W."/>
            <person name="Visel A."/>
            <person name="Grigoriev I.V."/>
        </authorList>
    </citation>
    <scope>NUCLEOTIDE SEQUENCE [LARGE SCALE GENOMIC DNA]</scope>
    <source>
        <strain evidence="3 4">NRRL Y-17943</strain>
    </source>
</reference>
<comment type="caution">
    <text evidence="3">The sequence shown here is derived from an EMBL/GenBank/DDBJ whole genome shotgun (WGS) entry which is preliminary data.</text>
</comment>
<evidence type="ECO:0008006" key="5">
    <source>
        <dbReference type="Google" id="ProtNLM"/>
    </source>
</evidence>
<dbReference type="Proteomes" id="UP000193218">
    <property type="component" value="Unassembled WGS sequence"/>
</dbReference>
<dbReference type="InterPro" id="IPR015915">
    <property type="entry name" value="Kelch-typ_b-propeller"/>
</dbReference>
<keyword evidence="4" id="KW-1185">Reference proteome</keyword>
<keyword evidence="2" id="KW-0408">Iron</keyword>
<dbReference type="STRING" id="4999.A0A1Y1UGU6"/>
<protein>
    <recommendedName>
        <fullName evidence="5">Galactose oxidase</fullName>
    </recommendedName>
</protein>
<keyword evidence="1" id="KW-0677">Repeat</keyword>
<dbReference type="InParanoid" id="A0A1Y1UGU6"/>
<sequence length="338" mass="35809">MSTLLRWTKIPAEVLPRSSHSISVIQNSAYIFGGEIQPRQPCDNVVHKIGIQDGKYEEVPGSGDIPPPRVGHVAATVSNQIYVFGGRGGKAMTPLEEQGAVYNFDPSTSSWSLLKPTSSSFPQARSYHCATSTSTHLIIHGGCGGAASGSRFKDLWAFDVSSRAWTQLPDAPGDPRGGSAIAHAAGKIWRFGGYNGKTEVGGEIDVIELSLTSGSLSTAQWETRPFPKESVDGPAGPGSRSVCALLALEKSSKLVTFLGEGNPSPTGGHDAAGNFYADVWTYDPSNNRWDEVRVDRTGGNPGERGWFAATASDVGPVLWGGIDGNNDRLGDGYILCEA</sequence>